<keyword evidence="7" id="KW-1185">Reference proteome</keyword>
<dbReference type="InterPro" id="IPR004838">
    <property type="entry name" value="NHTrfase_class1_PyrdxlP-BS"/>
</dbReference>
<evidence type="ECO:0000259" key="5">
    <source>
        <dbReference type="Pfam" id="PF00155"/>
    </source>
</evidence>
<reference evidence="6" key="1">
    <citation type="submission" date="2021-09" db="EMBL/GenBank/DDBJ databases">
        <title>Fulvivirga sp. isolated from coastal sediment.</title>
        <authorList>
            <person name="Yu H."/>
        </authorList>
    </citation>
    <scope>NUCLEOTIDE SEQUENCE</scope>
    <source>
        <strain evidence="6">1062</strain>
    </source>
</reference>
<dbReference type="PANTHER" id="PTHR42832:SF3">
    <property type="entry name" value="L-GLUTAMINE--4-(METHYLSULFANYL)-2-OXOBUTANOATE AMINOTRANSFERASE"/>
    <property type="match status" value="1"/>
</dbReference>
<dbReference type="InterPro" id="IPR004839">
    <property type="entry name" value="Aminotransferase_I/II_large"/>
</dbReference>
<feature type="domain" description="Aminotransferase class I/classII large" evidence="5">
    <location>
        <begin position="32"/>
        <end position="381"/>
    </location>
</feature>
<proteinExistence type="inferred from homology"/>
<sequence>MIQEATRIQKVSEYYFSGKLKEISALRQQGRDIINLGIGSPDLSPDPIAIETLAGAAKMPSSHGYQSYIGVPELRDAIAGYMKKHYGQHFDPNTEILPLIGSKEGIMHITMAFVNPGDKVLVPNPGYPTYTSVTRLAEAEPVQYLLDESNAWNIDIAYLEKLPLDEIKLMWVNYPNMPTGAKGSRKDFEKLIALARKHHFLIVNDNPYGQLHEGTQFSIFQIEGAREVCLELNSLSKSHNMAGWRIGWLSGEFDYIRMVLRVKSNMDSGMFLPVQKAAAKMLQMNADWYEKLRGVYASRRKVAQLIMQTLGCSFQADQQGMFVWGKVPDSVKDVTVWTDEILEKAMVFITPGFIFGTAGNRYIRISLCSSEDILEEALRRIQNMETK</sequence>
<dbReference type="SUPFAM" id="SSF53383">
    <property type="entry name" value="PLP-dependent transferases"/>
    <property type="match status" value="1"/>
</dbReference>
<evidence type="ECO:0000313" key="6">
    <source>
        <dbReference type="EMBL" id="MCA6079044.1"/>
    </source>
</evidence>
<accession>A0A9X1HVI2</accession>
<dbReference type="PROSITE" id="PS00105">
    <property type="entry name" value="AA_TRANSFER_CLASS_1"/>
    <property type="match status" value="1"/>
</dbReference>
<dbReference type="InterPro" id="IPR015424">
    <property type="entry name" value="PyrdxlP-dep_Trfase"/>
</dbReference>
<dbReference type="AlphaFoldDB" id="A0A9X1HVI2"/>
<comment type="cofactor">
    <cofactor evidence="1 4">
        <name>pyridoxal 5'-phosphate</name>
        <dbReference type="ChEBI" id="CHEBI:597326"/>
    </cofactor>
</comment>
<dbReference type="PANTHER" id="PTHR42832">
    <property type="entry name" value="AMINO ACID AMINOTRANSFERASE"/>
    <property type="match status" value="1"/>
</dbReference>
<dbReference type="Gene3D" id="3.40.640.10">
    <property type="entry name" value="Type I PLP-dependent aspartate aminotransferase-like (Major domain)"/>
    <property type="match status" value="1"/>
</dbReference>
<keyword evidence="3 4" id="KW-0808">Transferase</keyword>
<dbReference type="InterPro" id="IPR050881">
    <property type="entry name" value="LL-DAP_aminotransferase"/>
</dbReference>
<comment type="caution">
    <text evidence="6">The sequence shown here is derived from an EMBL/GenBank/DDBJ whole genome shotgun (WGS) entry which is preliminary data.</text>
</comment>
<comment type="similarity">
    <text evidence="4">Belongs to the class-I pyridoxal-phosphate-dependent aminotransferase family.</text>
</comment>
<organism evidence="6 7">
    <name type="scientific">Fulvivirga sedimenti</name>
    <dbReference type="NCBI Taxonomy" id="2879465"/>
    <lineage>
        <taxon>Bacteria</taxon>
        <taxon>Pseudomonadati</taxon>
        <taxon>Bacteroidota</taxon>
        <taxon>Cytophagia</taxon>
        <taxon>Cytophagales</taxon>
        <taxon>Fulvivirgaceae</taxon>
        <taxon>Fulvivirga</taxon>
    </lineage>
</organism>
<name>A0A9X1HVI2_9BACT</name>
<dbReference type="Gene3D" id="3.90.1150.10">
    <property type="entry name" value="Aspartate Aminotransferase, domain 1"/>
    <property type="match status" value="1"/>
</dbReference>
<dbReference type="Proteomes" id="UP001139409">
    <property type="component" value="Unassembled WGS sequence"/>
</dbReference>
<dbReference type="InterPro" id="IPR015422">
    <property type="entry name" value="PyrdxlP-dep_Trfase_small"/>
</dbReference>
<dbReference type="InterPro" id="IPR015421">
    <property type="entry name" value="PyrdxlP-dep_Trfase_major"/>
</dbReference>
<keyword evidence="2 4" id="KW-0032">Aminotransferase</keyword>
<evidence type="ECO:0000256" key="4">
    <source>
        <dbReference type="RuleBase" id="RU000481"/>
    </source>
</evidence>
<evidence type="ECO:0000256" key="2">
    <source>
        <dbReference type="ARBA" id="ARBA00022576"/>
    </source>
</evidence>
<dbReference type="CDD" id="cd00609">
    <property type="entry name" value="AAT_like"/>
    <property type="match status" value="1"/>
</dbReference>
<gene>
    <name evidence="6" type="ORF">LDX50_29495</name>
</gene>
<protein>
    <recommendedName>
        <fullName evidence="4">Aminotransferase</fullName>
        <ecNumber evidence="4">2.6.1.-</ecNumber>
    </recommendedName>
</protein>
<dbReference type="Pfam" id="PF00155">
    <property type="entry name" value="Aminotran_1_2"/>
    <property type="match status" value="1"/>
</dbReference>
<dbReference type="GO" id="GO:0008483">
    <property type="term" value="F:transaminase activity"/>
    <property type="evidence" value="ECO:0007669"/>
    <property type="project" value="UniProtKB-KW"/>
</dbReference>
<dbReference type="GO" id="GO:0030170">
    <property type="term" value="F:pyridoxal phosphate binding"/>
    <property type="evidence" value="ECO:0007669"/>
    <property type="project" value="InterPro"/>
</dbReference>
<evidence type="ECO:0000256" key="1">
    <source>
        <dbReference type="ARBA" id="ARBA00001933"/>
    </source>
</evidence>
<evidence type="ECO:0000256" key="3">
    <source>
        <dbReference type="ARBA" id="ARBA00022679"/>
    </source>
</evidence>
<evidence type="ECO:0000313" key="7">
    <source>
        <dbReference type="Proteomes" id="UP001139409"/>
    </source>
</evidence>
<dbReference type="EC" id="2.6.1.-" evidence="4"/>
<dbReference type="EMBL" id="JAIXNE010000008">
    <property type="protein sequence ID" value="MCA6079044.1"/>
    <property type="molecule type" value="Genomic_DNA"/>
</dbReference>